<dbReference type="Proteomes" id="UP001175211">
    <property type="component" value="Unassembled WGS sequence"/>
</dbReference>
<dbReference type="EMBL" id="JAUEPS010000003">
    <property type="protein sequence ID" value="KAK0467357.1"/>
    <property type="molecule type" value="Genomic_DNA"/>
</dbReference>
<reference evidence="2" key="1">
    <citation type="submission" date="2023-06" db="EMBL/GenBank/DDBJ databases">
        <authorList>
            <consortium name="Lawrence Berkeley National Laboratory"/>
            <person name="Ahrendt S."/>
            <person name="Sahu N."/>
            <person name="Indic B."/>
            <person name="Wong-Bajracharya J."/>
            <person name="Merenyi Z."/>
            <person name="Ke H.-M."/>
            <person name="Monk M."/>
            <person name="Kocsube S."/>
            <person name="Drula E."/>
            <person name="Lipzen A."/>
            <person name="Balint B."/>
            <person name="Henrissat B."/>
            <person name="Andreopoulos B."/>
            <person name="Martin F.M."/>
            <person name="Harder C.B."/>
            <person name="Rigling D."/>
            <person name="Ford K.L."/>
            <person name="Foster G.D."/>
            <person name="Pangilinan J."/>
            <person name="Papanicolaou A."/>
            <person name="Barry K."/>
            <person name="LaButti K."/>
            <person name="Viragh M."/>
            <person name="Koriabine M."/>
            <person name="Yan M."/>
            <person name="Riley R."/>
            <person name="Champramary S."/>
            <person name="Plett K.L."/>
            <person name="Tsai I.J."/>
            <person name="Slot J."/>
            <person name="Sipos G."/>
            <person name="Plett J."/>
            <person name="Nagy L.G."/>
            <person name="Grigoriev I.V."/>
        </authorList>
    </citation>
    <scope>NUCLEOTIDE SEQUENCE</scope>
    <source>
        <strain evidence="2">CCBAS 213</strain>
    </source>
</reference>
<evidence type="ECO:0000256" key="1">
    <source>
        <dbReference type="SAM" id="Phobius"/>
    </source>
</evidence>
<keyword evidence="1" id="KW-0812">Transmembrane</keyword>
<dbReference type="RefSeq" id="XP_060337949.1">
    <property type="nucleotide sequence ID" value="XM_060476579.1"/>
</dbReference>
<evidence type="ECO:0000313" key="2">
    <source>
        <dbReference type="EMBL" id="KAK0467357.1"/>
    </source>
</evidence>
<accession>A0AA39NKN7</accession>
<proteinExistence type="predicted"/>
<evidence type="ECO:0000313" key="3">
    <source>
        <dbReference type="Proteomes" id="UP001175211"/>
    </source>
</evidence>
<feature type="transmembrane region" description="Helical" evidence="1">
    <location>
        <begin position="30"/>
        <end position="54"/>
    </location>
</feature>
<keyword evidence="1" id="KW-1133">Transmembrane helix</keyword>
<name>A0AA39NKN7_ARMTA</name>
<protein>
    <submittedName>
        <fullName evidence="2">Uncharacterized protein</fullName>
    </submittedName>
</protein>
<comment type="caution">
    <text evidence="2">The sequence shown here is derived from an EMBL/GenBank/DDBJ whole genome shotgun (WGS) entry which is preliminary data.</text>
</comment>
<sequence length="159" mass="17602">MAMVMVFSLRGSMAHLVTHPVHQLLMVHLVQSTIVIIAGVISHTTTIVIAVAVLERSVWNIPIMSMKAHRILTVMTFTHIPILHPTSPTHDHLLLQCPLSLFDHLSPQSDLDEVFNHMDTFEDSDGSFIGAGCYQDLGYEQWPGDNANSDVEFSVDGSN</sequence>
<keyword evidence="3" id="KW-1185">Reference proteome</keyword>
<keyword evidence="1" id="KW-0472">Membrane</keyword>
<gene>
    <name evidence="2" type="ORF">EV420DRAFT_1636391</name>
</gene>
<organism evidence="2 3">
    <name type="scientific">Armillaria tabescens</name>
    <name type="common">Ringless honey mushroom</name>
    <name type="synonym">Agaricus tabescens</name>
    <dbReference type="NCBI Taxonomy" id="1929756"/>
    <lineage>
        <taxon>Eukaryota</taxon>
        <taxon>Fungi</taxon>
        <taxon>Dikarya</taxon>
        <taxon>Basidiomycota</taxon>
        <taxon>Agaricomycotina</taxon>
        <taxon>Agaricomycetes</taxon>
        <taxon>Agaricomycetidae</taxon>
        <taxon>Agaricales</taxon>
        <taxon>Marasmiineae</taxon>
        <taxon>Physalacriaceae</taxon>
        <taxon>Desarmillaria</taxon>
    </lineage>
</organism>
<dbReference type="AlphaFoldDB" id="A0AA39NKN7"/>
<dbReference type="GeneID" id="85360127"/>